<name>A0ABQ9FVQ4_TEGGR</name>
<organism evidence="2 3">
    <name type="scientific">Tegillarca granosa</name>
    <name type="common">Malaysian cockle</name>
    <name type="synonym">Anadara granosa</name>
    <dbReference type="NCBI Taxonomy" id="220873"/>
    <lineage>
        <taxon>Eukaryota</taxon>
        <taxon>Metazoa</taxon>
        <taxon>Spiralia</taxon>
        <taxon>Lophotrochozoa</taxon>
        <taxon>Mollusca</taxon>
        <taxon>Bivalvia</taxon>
        <taxon>Autobranchia</taxon>
        <taxon>Pteriomorphia</taxon>
        <taxon>Arcoida</taxon>
        <taxon>Arcoidea</taxon>
        <taxon>Arcidae</taxon>
        <taxon>Tegillarca</taxon>
    </lineage>
</organism>
<comment type="caution">
    <text evidence="2">The sequence shown here is derived from an EMBL/GenBank/DDBJ whole genome shotgun (WGS) entry which is preliminary data.</text>
</comment>
<dbReference type="Proteomes" id="UP001217089">
    <property type="component" value="Unassembled WGS sequence"/>
</dbReference>
<dbReference type="Gene3D" id="3.20.20.80">
    <property type="entry name" value="Glycosidases"/>
    <property type="match status" value="1"/>
</dbReference>
<evidence type="ECO:0000313" key="2">
    <source>
        <dbReference type="EMBL" id="KAJ8321284.1"/>
    </source>
</evidence>
<reference evidence="2 3" key="1">
    <citation type="submission" date="2022-12" db="EMBL/GenBank/DDBJ databases">
        <title>Chromosome-level genome of Tegillarca granosa.</title>
        <authorList>
            <person name="Kim J."/>
        </authorList>
    </citation>
    <scope>NUCLEOTIDE SEQUENCE [LARGE SCALE GENOMIC DNA]</scope>
    <source>
        <strain evidence="2">Teg-2019</strain>
        <tissue evidence="2">Adductor muscle</tissue>
    </source>
</reference>
<protein>
    <recommendedName>
        <fullName evidence="1">GH18 domain-containing protein</fullName>
    </recommendedName>
</protein>
<sequence length="99" mass="11206">MNAIFSKYVVCRAKAQWLKRKRYGGAMVWALPLDDFTGRFCNEGVKFPLLRSLVSELAIPLPETPVVKITSKTQLNEAKETTEIPLRKFTTTTEASKKT</sequence>
<accession>A0ABQ9FVQ4</accession>
<feature type="domain" description="GH18" evidence="1">
    <location>
        <begin position="1"/>
        <end position="60"/>
    </location>
</feature>
<dbReference type="InterPro" id="IPR017853">
    <property type="entry name" value="GH"/>
</dbReference>
<dbReference type="PROSITE" id="PS51910">
    <property type="entry name" value="GH18_2"/>
    <property type="match status" value="1"/>
</dbReference>
<gene>
    <name evidence="2" type="ORF">KUTeg_001142</name>
</gene>
<dbReference type="SUPFAM" id="SSF51445">
    <property type="entry name" value="(Trans)glycosidases"/>
    <property type="match status" value="1"/>
</dbReference>
<dbReference type="EMBL" id="JARBDR010000107">
    <property type="protein sequence ID" value="KAJ8321284.1"/>
    <property type="molecule type" value="Genomic_DNA"/>
</dbReference>
<dbReference type="InterPro" id="IPR001223">
    <property type="entry name" value="Glyco_hydro18_cat"/>
</dbReference>
<proteinExistence type="predicted"/>
<evidence type="ECO:0000313" key="3">
    <source>
        <dbReference type="Proteomes" id="UP001217089"/>
    </source>
</evidence>
<keyword evidence="3" id="KW-1185">Reference proteome</keyword>
<evidence type="ECO:0000259" key="1">
    <source>
        <dbReference type="PROSITE" id="PS51910"/>
    </source>
</evidence>